<organism evidence="1 2">
    <name type="scientific">Gossypium schwendimanii</name>
    <name type="common">Cotton</name>
    <dbReference type="NCBI Taxonomy" id="34291"/>
    <lineage>
        <taxon>Eukaryota</taxon>
        <taxon>Viridiplantae</taxon>
        <taxon>Streptophyta</taxon>
        <taxon>Embryophyta</taxon>
        <taxon>Tracheophyta</taxon>
        <taxon>Spermatophyta</taxon>
        <taxon>Magnoliopsida</taxon>
        <taxon>eudicotyledons</taxon>
        <taxon>Gunneridae</taxon>
        <taxon>Pentapetalae</taxon>
        <taxon>rosids</taxon>
        <taxon>malvids</taxon>
        <taxon>Malvales</taxon>
        <taxon>Malvaceae</taxon>
        <taxon>Malvoideae</taxon>
        <taxon>Gossypium</taxon>
    </lineage>
</organism>
<evidence type="ECO:0000313" key="2">
    <source>
        <dbReference type="Proteomes" id="UP000593576"/>
    </source>
</evidence>
<dbReference type="OrthoDB" id="998310at2759"/>
<proteinExistence type="predicted"/>
<protein>
    <submittedName>
        <fullName evidence="1">Uncharacterized protein</fullName>
    </submittedName>
</protein>
<keyword evidence="2" id="KW-1185">Reference proteome</keyword>
<sequence>MSYKDPTPPECIPSKLLVNPNIWHVKLTLVVYATVEMHESNRVLRQFRFRFHAEYISMWNNRYELLPHREAIIALELACDLEYIPWFRLLGKPYLLSEER</sequence>
<name>A0A7J9MCT8_GOSSC</name>
<dbReference type="AlphaFoldDB" id="A0A7J9MCT8"/>
<dbReference type="EMBL" id="JABFAF010000010">
    <property type="protein sequence ID" value="MBA0868778.1"/>
    <property type="molecule type" value="Genomic_DNA"/>
</dbReference>
<dbReference type="Proteomes" id="UP000593576">
    <property type="component" value="Unassembled WGS sequence"/>
</dbReference>
<evidence type="ECO:0000313" key="1">
    <source>
        <dbReference type="EMBL" id="MBA0868778.1"/>
    </source>
</evidence>
<gene>
    <name evidence="1" type="ORF">Goshw_018619</name>
</gene>
<accession>A0A7J9MCT8</accession>
<comment type="caution">
    <text evidence="1">The sequence shown here is derived from an EMBL/GenBank/DDBJ whole genome shotgun (WGS) entry which is preliminary data.</text>
</comment>
<reference evidence="1 2" key="1">
    <citation type="journal article" date="2019" name="Genome Biol. Evol.">
        <title>Insights into the evolution of the New World diploid cottons (Gossypium, subgenus Houzingenia) based on genome sequencing.</title>
        <authorList>
            <person name="Grover C.E."/>
            <person name="Arick M.A. 2nd"/>
            <person name="Thrash A."/>
            <person name="Conover J.L."/>
            <person name="Sanders W.S."/>
            <person name="Peterson D.G."/>
            <person name="Frelichowski J.E."/>
            <person name="Scheffler J.A."/>
            <person name="Scheffler B.E."/>
            <person name="Wendel J.F."/>
        </authorList>
    </citation>
    <scope>NUCLEOTIDE SEQUENCE [LARGE SCALE GENOMIC DNA]</scope>
    <source>
        <strain evidence="1">1</strain>
        <tissue evidence="1">Leaf</tissue>
    </source>
</reference>